<comment type="caution">
    <text evidence="1">The sequence shown here is derived from an EMBL/GenBank/DDBJ whole genome shotgun (WGS) entry which is preliminary data.</text>
</comment>
<reference evidence="1 2" key="1">
    <citation type="submission" date="2016-10" db="EMBL/GenBank/DDBJ databases">
        <title>Alkaliphiles isolated from bioreactors.</title>
        <authorList>
            <person name="Salah Z."/>
            <person name="Rout S.P."/>
            <person name="Humphreys P.N."/>
        </authorList>
    </citation>
    <scope>NUCLEOTIDE SEQUENCE [LARGE SCALE GENOMIC DNA]</scope>
    <source>
        <strain evidence="1 2">ZS02</strain>
    </source>
</reference>
<protein>
    <submittedName>
        <fullName evidence="1">Uncharacterized protein</fullName>
    </submittedName>
</protein>
<evidence type="ECO:0000313" key="2">
    <source>
        <dbReference type="Proteomes" id="UP000187526"/>
    </source>
</evidence>
<accession>A0A1R1I189</accession>
<dbReference type="Proteomes" id="UP000187526">
    <property type="component" value="Unassembled WGS sequence"/>
</dbReference>
<dbReference type="RefSeq" id="WP_076096486.1">
    <property type="nucleotide sequence ID" value="NZ_MTHD01000005.1"/>
</dbReference>
<name>A0A1R1I189_9RHOO</name>
<dbReference type="EMBL" id="MTHD01000005">
    <property type="protein sequence ID" value="OMG52508.1"/>
    <property type="molecule type" value="Genomic_DNA"/>
</dbReference>
<organism evidence="1 2">
    <name type="scientific">Azonexus hydrophilus</name>
    <dbReference type="NCBI Taxonomy" id="418702"/>
    <lineage>
        <taxon>Bacteria</taxon>
        <taxon>Pseudomonadati</taxon>
        <taxon>Pseudomonadota</taxon>
        <taxon>Betaproteobacteria</taxon>
        <taxon>Rhodocyclales</taxon>
        <taxon>Azonexaceae</taxon>
        <taxon>Azonexus</taxon>
    </lineage>
</organism>
<sequence length="212" mass="23924">MAISISPSFRDSKLDSPSIDDAIDVYDDRVRNWLLAPAKVVLEQEHGGPAAFCILLTYFEGAWSYAMCQSSKNRSKEFFSQGFVDVFKSSNVPETLLSRVGELLYSDARCGFFHDGMFRERIYFAEMNRDIVVTLPKKDGVLDLQGEIASVLIDVRRCYSAVLRHFDAVITRLRDPQSVPERDGFFAFFKSQCDWETPGPVIGLKDPTAQNG</sequence>
<keyword evidence="2" id="KW-1185">Reference proteome</keyword>
<evidence type="ECO:0000313" key="1">
    <source>
        <dbReference type="EMBL" id="OMG52508.1"/>
    </source>
</evidence>
<gene>
    <name evidence="1" type="ORF">BJN45_14545</name>
</gene>
<dbReference type="AlphaFoldDB" id="A0A1R1I189"/>
<dbReference type="OrthoDB" id="582881at2"/>
<proteinExistence type="predicted"/>